<dbReference type="InterPro" id="IPR036054">
    <property type="entry name" value="BTG-like_sf"/>
</dbReference>
<feature type="compositionally biased region" description="Polar residues" evidence="2">
    <location>
        <begin position="121"/>
        <end position="133"/>
    </location>
</feature>
<dbReference type="PANTHER" id="PTHR22978:SF44">
    <property type="entry name" value="PROTEIN BTG3-LIKE PROTEIN"/>
    <property type="match status" value="1"/>
</dbReference>
<dbReference type="Gene3D" id="3.90.640.90">
    <property type="entry name" value="Anti-proliferative protein, N-terminal domain"/>
    <property type="match status" value="1"/>
</dbReference>
<reference evidence="4 5" key="1">
    <citation type="submission" date="2023-03" db="EMBL/GenBank/DDBJ databases">
        <title>Genome insight into feeding habits of ladybird beetles.</title>
        <authorList>
            <person name="Li H.-S."/>
            <person name="Huang Y.-H."/>
            <person name="Pang H."/>
        </authorList>
    </citation>
    <scope>NUCLEOTIDE SEQUENCE [LARGE SCALE GENOMIC DNA]</scope>
    <source>
        <strain evidence="4">SYSU_2023b</strain>
        <tissue evidence="4">Whole body</tissue>
    </source>
</reference>
<comment type="similarity">
    <text evidence="1">Belongs to the BTG family.</text>
</comment>
<dbReference type="PANTHER" id="PTHR22978">
    <property type="entry name" value="B-CELL TRANSLOCATION GENE"/>
    <property type="match status" value="1"/>
</dbReference>
<dbReference type="AlphaFoldDB" id="A0AAW1UEL4"/>
<keyword evidence="5" id="KW-1185">Reference proteome</keyword>
<name>A0AAW1UEL4_9CUCU</name>
<organism evidence="4 5">
    <name type="scientific">Henosepilachna vigintioctopunctata</name>
    <dbReference type="NCBI Taxonomy" id="420089"/>
    <lineage>
        <taxon>Eukaryota</taxon>
        <taxon>Metazoa</taxon>
        <taxon>Ecdysozoa</taxon>
        <taxon>Arthropoda</taxon>
        <taxon>Hexapoda</taxon>
        <taxon>Insecta</taxon>
        <taxon>Pterygota</taxon>
        <taxon>Neoptera</taxon>
        <taxon>Endopterygota</taxon>
        <taxon>Coleoptera</taxon>
        <taxon>Polyphaga</taxon>
        <taxon>Cucujiformia</taxon>
        <taxon>Coccinelloidea</taxon>
        <taxon>Coccinellidae</taxon>
        <taxon>Epilachninae</taxon>
        <taxon>Epilachnini</taxon>
        <taxon>Henosepilachna</taxon>
    </lineage>
</organism>
<evidence type="ECO:0000256" key="1">
    <source>
        <dbReference type="ARBA" id="ARBA00007989"/>
    </source>
</evidence>
<sequence>MRTTDGRTVFEKHWFPDLPTKGQGYRCIRINGFSPTDLCLELAASKCGLRYTDLRLPTELTVWVDPSEVCYRLGESEGSYCTLAKFPMDVSSSSLESSTCSSPATTPPSTPTQEKTRKVQRSNQQRYQHPNYVHQQSIDFSMNRYRNQSNVMQSPSSSSSSSVRAKNSPRDIHYFNPNRPMYRCDGPPYPLTPTFYRNMNYSSRNHYKNILRV</sequence>
<dbReference type="Pfam" id="PF07742">
    <property type="entry name" value="BTG"/>
    <property type="match status" value="1"/>
</dbReference>
<dbReference type="InterPro" id="IPR002087">
    <property type="entry name" value="Anti_prolifrtn"/>
</dbReference>
<evidence type="ECO:0000313" key="5">
    <source>
        <dbReference type="Proteomes" id="UP001431783"/>
    </source>
</evidence>
<feature type="domain" description="Anti-proliferative protein" evidence="3">
    <location>
        <begin position="56"/>
        <end position="75"/>
    </location>
</feature>
<dbReference type="EMBL" id="JARQZJ010000069">
    <property type="protein sequence ID" value="KAK9881419.1"/>
    <property type="molecule type" value="Genomic_DNA"/>
</dbReference>
<feature type="region of interest" description="Disordered" evidence="2">
    <location>
        <begin position="149"/>
        <end position="179"/>
    </location>
</feature>
<gene>
    <name evidence="4" type="ORF">WA026_016309</name>
</gene>
<dbReference type="InterPro" id="IPR033332">
    <property type="entry name" value="BTG"/>
</dbReference>
<dbReference type="GO" id="GO:0005634">
    <property type="term" value="C:nucleus"/>
    <property type="evidence" value="ECO:0007669"/>
    <property type="project" value="TreeGrafter"/>
</dbReference>
<protein>
    <recommendedName>
        <fullName evidence="3">Anti-proliferative protein domain-containing protein</fullName>
    </recommendedName>
</protein>
<accession>A0AAW1UEL4</accession>
<evidence type="ECO:0000256" key="2">
    <source>
        <dbReference type="SAM" id="MobiDB-lite"/>
    </source>
</evidence>
<comment type="caution">
    <text evidence="4">The sequence shown here is derived from an EMBL/GenBank/DDBJ whole genome shotgun (WGS) entry which is preliminary data.</text>
</comment>
<dbReference type="SUPFAM" id="SSF160696">
    <property type="entry name" value="BTG domain-like"/>
    <property type="match status" value="1"/>
</dbReference>
<evidence type="ECO:0000259" key="3">
    <source>
        <dbReference type="PROSITE" id="PS01203"/>
    </source>
</evidence>
<evidence type="ECO:0000313" key="4">
    <source>
        <dbReference type="EMBL" id="KAK9881419.1"/>
    </source>
</evidence>
<dbReference type="PROSITE" id="PS01203">
    <property type="entry name" value="BTG_2"/>
    <property type="match status" value="1"/>
</dbReference>
<feature type="region of interest" description="Disordered" evidence="2">
    <location>
        <begin position="96"/>
        <end position="133"/>
    </location>
</feature>
<proteinExistence type="inferred from homology"/>
<dbReference type="GO" id="GO:0005737">
    <property type="term" value="C:cytoplasm"/>
    <property type="evidence" value="ECO:0007669"/>
    <property type="project" value="TreeGrafter"/>
</dbReference>
<dbReference type="SMART" id="SM00099">
    <property type="entry name" value="btg1"/>
    <property type="match status" value="1"/>
</dbReference>
<dbReference type="Proteomes" id="UP001431783">
    <property type="component" value="Unassembled WGS sequence"/>
</dbReference>